<keyword evidence="8" id="KW-0683">Retinol-binding</keyword>
<comment type="subcellular location">
    <subcellularLocation>
        <location evidence="1">Cell membrane</location>
        <topology evidence="1">Multi-pass membrane protein</topology>
    </subcellularLocation>
</comment>
<feature type="transmembrane region" description="Helical" evidence="11">
    <location>
        <begin position="144"/>
        <end position="163"/>
    </location>
</feature>
<reference evidence="12" key="1">
    <citation type="submission" date="2014-12" db="EMBL/GenBank/DDBJ databases">
        <title>Insight into the proteome of Arion vulgaris.</title>
        <authorList>
            <person name="Aradska J."/>
            <person name="Bulat T."/>
            <person name="Smidak R."/>
            <person name="Sarate P."/>
            <person name="Gangsoo J."/>
            <person name="Sialana F."/>
            <person name="Bilban M."/>
            <person name="Lubec G."/>
        </authorList>
    </citation>
    <scope>NUCLEOTIDE SEQUENCE</scope>
    <source>
        <tissue evidence="12">Skin</tissue>
    </source>
</reference>
<evidence type="ECO:0000256" key="3">
    <source>
        <dbReference type="ARBA" id="ARBA00022448"/>
    </source>
</evidence>
<keyword evidence="6" id="KW-0845">Vitamin A</keyword>
<dbReference type="Pfam" id="PF14752">
    <property type="entry name" value="RBP_receptor"/>
    <property type="match status" value="1"/>
</dbReference>
<evidence type="ECO:0000256" key="5">
    <source>
        <dbReference type="ARBA" id="ARBA00022692"/>
    </source>
</evidence>
<feature type="transmembrane region" description="Helical" evidence="11">
    <location>
        <begin position="279"/>
        <end position="299"/>
    </location>
</feature>
<feature type="non-terminal residue" evidence="12">
    <location>
        <position position="338"/>
    </location>
</feature>
<keyword evidence="10" id="KW-0675">Receptor</keyword>
<name>A0A0B7A1W7_9EUPU</name>
<evidence type="ECO:0000256" key="4">
    <source>
        <dbReference type="ARBA" id="ARBA00022475"/>
    </source>
</evidence>
<evidence type="ECO:0000256" key="10">
    <source>
        <dbReference type="ARBA" id="ARBA00023170"/>
    </source>
</evidence>
<keyword evidence="7 11" id="KW-1133">Transmembrane helix</keyword>
<feature type="transmembrane region" description="Helical" evidence="11">
    <location>
        <begin position="114"/>
        <end position="137"/>
    </location>
</feature>
<feature type="transmembrane region" description="Helical" evidence="11">
    <location>
        <begin position="183"/>
        <end position="202"/>
    </location>
</feature>
<dbReference type="GO" id="GO:0016918">
    <property type="term" value="F:retinal binding"/>
    <property type="evidence" value="ECO:0007669"/>
    <property type="project" value="UniProtKB-KW"/>
</dbReference>
<keyword evidence="4" id="KW-1003">Cell membrane</keyword>
<gene>
    <name evidence="12" type="primary">ORF88926</name>
</gene>
<accession>A0A0B7A1W7</accession>
<sequence>MSSDFLSVLQFYYNFHNNINESETKLCVEKISDYKFYQYSLIPAILMCALFAATKTRRQILLSKLGGRPGLVYPMDTLTRSHSFSYACAFGITGFVVYRILYEQKFAIEYTGPISLATLIAILSMFIYGIVFFPVFASLALESAISYGLGAVYVWMFFIIDVFKLTECEADAKGRLVLVIRDVPNLLCLAYLSVSLPVRCVLCIRKKIYFTYPIDDTQYETMEEIRGSYQGIHVRELLRKPVRKQPPVGKWNIVKHYMKSITHRLIYHRKRGFQFPARLVSVMFVAGCTIYVMTVEFLFNFVSLFNLMLNAYEAHQQKQQGIINVLVYAGISPFVYKA</sequence>
<proteinExistence type="predicted"/>
<evidence type="ECO:0000256" key="9">
    <source>
        <dbReference type="ARBA" id="ARBA00023136"/>
    </source>
</evidence>
<feature type="transmembrane region" description="Helical" evidence="11">
    <location>
        <begin position="84"/>
        <end position="102"/>
    </location>
</feature>
<evidence type="ECO:0000256" key="7">
    <source>
        <dbReference type="ARBA" id="ARBA00022989"/>
    </source>
</evidence>
<evidence type="ECO:0000256" key="8">
    <source>
        <dbReference type="ARBA" id="ARBA00023072"/>
    </source>
</evidence>
<dbReference type="GO" id="GO:0034632">
    <property type="term" value="F:retinol transmembrane transporter activity"/>
    <property type="evidence" value="ECO:0007669"/>
    <property type="project" value="InterPro"/>
</dbReference>
<dbReference type="GO" id="GO:0005886">
    <property type="term" value="C:plasma membrane"/>
    <property type="evidence" value="ECO:0007669"/>
    <property type="project" value="UniProtKB-SubCell"/>
</dbReference>
<feature type="transmembrane region" description="Helical" evidence="11">
    <location>
        <begin position="36"/>
        <end position="54"/>
    </location>
</feature>
<feature type="transmembrane region" description="Helical" evidence="11">
    <location>
        <begin position="319"/>
        <end position="336"/>
    </location>
</feature>
<evidence type="ECO:0000313" key="12">
    <source>
        <dbReference type="EMBL" id="CEK73925.1"/>
    </source>
</evidence>
<evidence type="ECO:0000256" key="2">
    <source>
        <dbReference type="ARBA" id="ARBA00014411"/>
    </source>
</evidence>
<dbReference type="GO" id="GO:0019841">
    <property type="term" value="F:retinol binding"/>
    <property type="evidence" value="ECO:0007669"/>
    <property type="project" value="UniProtKB-KW"/>
</dbReference>
<evidence type="ECO:0000256" key="1">
    <source>
        <dbReference type="ARBA" id="ARBA00004651"/>
    </source>
</evidence>
<dbReference type="InterPro" id="IPR026612">
    <property type="entry name" value="STRA6-like"/>
</dbReference>
<keyword evidence="5 11" id="KW-0812">Transmembrane</keyword>
<dbReference type="GO" id="GO:0071939">
    <property type="term" value="P:vitamin A import into cell"/>
    <property type="evidence" value="ECO:0007669"/>
    <property type="project" value="TreeGrafter"/>
</dbReference>
<dbReference type="PANTHER" id="PTHR21444">
    <property type="entry name" value="COILED-COIL DOMAIN-CONTAINING PROTEIN 180"/>
    <property type="match status" value="1"/>
</dbReference>
<dbReference type="EMBL" id="HACG01027060">
    <property type="protein sequence ID" value="CEK73925.1"/>
    <property type="molecule type" value="Transcribed_RNA"/>
</dbReference>
<organism evidence="12">
    <name type="scientific">Arion vulgaris</name>
    <dbReference type="NCBI Taxonomy" id="1028688"/>
    <lineage>
        <taxon>Eukaryota</taxon>
        <taxon>Metazoa</taxon>
        <taxon>Spiralia</taxon>
        <taxon>Lophotrochozoa</taxon>
        <taxon>Mollusca</taxon>
        <taxon>Gastropoda</taxon>
        <taxon>Heterobranchia</taxon>
        <taxon>Euthyneura</taxon>
        <taxon>Panpulmonata</taxon>
        <taxon>Eupulmonata</taxon>
        <taxon>Stylommatophora</taxon>
        <taxon>Helicina</taxon>
        <taxon>Arionoidea</taxon>
        <taxon>Arionidae</taxon>
        <taxon>Arion</taxon>
    </lineage>
</organism>
<keyword evidence="3" id="KW-0813">Transport</keyword>
<keyword evidence="9 11" id="KW-0472">Membrane</keyword>
<evidence type="ECO:0000256" key="11">
    <source>
        <dbReference type="SAM" id="Phobius"/>
    </source>
</evidence>
<protein>
    <recommendedName>
        <fullName evidence="2">Receptor for retinol uptake STRA6</fullName>
    </recommendedName>
</protein>
<evidence type="ECO:0000256" key="6">
    <source>
        <dbReference type="ARBA" id="ARBA00022893"/>
    </source>
</evidence>
<dbReference type="AlphaFoldDB" id="A0A0B7A1W7"/>
<dbReference type="PANTHER" id="PTHR21444:SF16">
    <property type="entry name" value="RECEPTOR FOR RETINOL UPTAKE STRA6"/>
    <property type="match status" value="1"/>
</dbReference>
<dbReference type="GO" id="GO:0038023">
    <property type="term" value="F:signaling receptor activity"/>
    <property type="evidence" value="ECO:0007669"/>
    <property type="project" value="InterPro"/>
</dbReference>